<sequence>MFDTFIRRPVLAVVVSLLIFFVGLYSLSSLQVRQYPELENTSISITTTFPGADAELMQGFVTQPIEKSVASAEGVDYITSRSAQGISVVTVAVPLNYDGNAAMTNVTAKVNAVRAQLPSDINDPVLVKSTGQSFAAAYIAFSSPNLSQEQITEYLTRVVQPRLSVVPGVASSDILGSRTFAMRVWLDPRKLAQYKLTAGEVVSAMQANNYSAAAGTTKGYFDVISNRALTDATSEDEFRRLVVRNDGRELVRLGDVADIELGSQSADSSVVVEGNEAVFIGIQVASDANSIDVVAAVKEELPRIQRDLPEGLNSQMVYDSTTFITSSIEEVMMTVAEAAIIVIVVIFLFLGSFRSVAIPIVTIPLSLIGVGTALFALGFSINLMTLLAMVLAIGLVVDDAIVVVENIHRHIEEGLTPFQAAIKGTREIAAPVISMTITLAAVYTPIALMGGLTGALFSEFALTLAGAVIVSGIVALTLSPMMSSRILKHSEGRGGFAGWLDRRFAAVQRRYGKMLRGSLNDRFTTIVFALLVIASIGWLFPQIQQELAPEEDQGALLTMFNGPSKANIDYMNHYAADVRDAFSVVPEASTVFTITGLDNTTSRGIGIGVLTPWEERESGARQLSGAIQGELNKIPGVTGSVFSPPALPSTGGGYPVSFVVQTTADYRQLAQVTEDLLAAARQSGQFLFVDSDLKYDSPQTVIHIDREKTGALGVTMRDVATTLATMAGGNYVNLINITGRAYQVIPQAPRTERLTPQDLGGYYVRAASGAMVPLSSVVTLEHDVVPASLNRFNQLNSATISGVPMIGLTTGDAIAFLQEQAETLPAGFSVDYSGQSRQEIQEGSKLYMTFGFALVIIYLVLAAQYESLRDPLVILVSVPLSIVGALIPLAMGISSLNIYSQIGLVTLIGLITKHGILICEVAREQQELHGKSRMEAVEIAAQLRLRPVLMTTAAMVAGLIPMLLAQGAGAASRMSISLVIVAGMSIGTLFTLFVLPVIYTFLASDRAGTAERKKREEEAIREVEAQEAATQAG</sequence>
<dbReference type="STRING" id="631454.N177_1104"/>
<feature type="transmembrane region" description="Helical" evidence="9">
    <location>
        <begin position="331"/>
        <end position="350"/>
    </location>
</feature>
<dbReference type="Pfam" id="PF00873">
    <property type="entry name" value="ACR_tran"/>
    <property type="match status" value="1"/>
</dbReference>
<dbReference type="EMBL" id="AWXZ01000016">
    <property type="protein sequence ID" value="ESR26245.1"/>
    <property type="molecule type" value="Genomic_DNA"/>
</dbReference>
<evidence type="ECO:0000313" key="11">
    <source>
        <dbReference type="Proteomes" id="UP000017819"/>
    </source>
</evidence>
<evidence type="ECO:0000256" key="6">
    <source>
        <dbReference type="ARBA" id="ARBA00022989"/>
    </source>
</evidence>
<keyword evidence="4" id="KW-0997">Cell inner membrane</keyword>
<dbReference type="RefSeq" id="WP_023431249.1">
    <property type="nucleotide sequence ID" value="NZ_AWXZ01000016.1"/>
</dbReference>
<dbReference type="Gene3D" id="1.20.1640.10">
    <property type="entry name" value="Multidrug efflux transporter AcrB transmembrane domain"/>
    <property type="match status" value="2"/>
</dbReference>
<dbReference type="SUPFAM" id="SSF82693">
    <property type="entry name" value="Multidrug efflux transporter AcrB pore domain, PN1, PN2, PC1 and PC2 subdomains"/>
    <property type="match status" value="4"/>
</dbReference>
<dbReference type="InterPro" id="IPR027463">
    <property type="entry name" value="AcrB_DN_DC_subdom"/>
</dbReference>
<dbReference type="OrthoDB" id="9807350at2"/>
<dbReference type="Gene3D" id="3.30.70.1440">
    <property type="entry name" value="Multidrug efflux transporter AcrB pore domain"/>
    <property type="match status" value="1"/>
</dbReference>
<dbReference type="Gene3D" id="3.30.2090.10">
    <property type="entry name" value="Multidrug efflux transporter AcrB TolC docking domain, DN and DC subdomains"/>
    <property type="match status" value="2"/>
</dbReference>
<feature type="transmembrane region" description="Helical" evidence="9">
    <location>
        <begin position="383"/>
        <end position="407"/>
    </location>
</feature>
<feature type="compositionally biased region" description="Basic and acidic residues" evidence="8">
    <location>
        <begin position="1008"/>
        <end position="1024"/>
    </location>
</feature>
<dbReference type="GO" id="GO:0042910">
    <property type="term" value="F:xenobiotic transmembrane transporter activity"/>
    <property type="evidence" value="ECO:0007669"/>
    <property type="project" value="TreeGrafter"/>
</dbReference>
<keyword evidence="2" id="KW-0813">Transport</keyword>
<feature type="transmembrane region" description="Helical" evidence="9">
    <location>
        <begin position="872"/>
        <end position="893"/>
    </location>
</feature>
<feature type="region of interest" description="Disordered" evidence="8">
    <location>
        <begin position="1008"/>
        <end position="1033"/>
    </location>
</feature>
<protein>
    <submittedName>
        <fullName evidence="10">RND multidrug efflux transporter</fullName>
    </submittedName>
</protein>
<accession>V4RSY9</accession>
<comment type="caution">
    <text evidence="10">The sequence shown here is derived from an EMBL/GenBank/DDBJ whole genome shotgun (WGS) entry which is preliminary data.</text>
</comment>
<reference evidence="10 11" key="1">
    <citation type="journal article" date="2014" name="Genome Announc.">
        <title>Draft Genome Sequence of Lutibaculum baratangense Strain AMV1T, Isolated from a Mud Volcano in Andamans, India.</title>
        <authorList>
            <person name="Singh A."/>
            <person name="Sreenivas A."/>
            <person name="Sathyanarayana Reddy G."/>
            <person name="Pinnaka A.K."/>
            <person name="Shivaji S."/>
        </authorList>
    </citation>
    <scope>NUCLEOTIDE SEQUENCE [LARGE SCALE GENOMIC DNA]</scope>
    <source>
        <strain evidence="10 11">AMV1</strain>
    </source>
</reference>
<feature type="transmembrane region" description="Helical" evidence="9">
    <location>
        <begin position="428"/>
        <end position="448"/>
    </location>
</feature>
<feature type="transmembrane region" description="Helical" evidence="9">
    <location>
        <begin position="943"/>
        <end position="964"/>
    </location>
</feature>
<evidence type="ECO:0000256" key="5">
    <source>
        <dbReference type="ARBA" id="ARBA00022692"/>
    </source>
</evidence>
<keyword evidence="7 9" id="KW-0472">Membrane</keyword>
<keyword evidence="3" id="KW-1003">Cell membrane</keyword>
<keyword evidence="5 9" id="KW-0812">Transmembrane</keyword>
<evidence type="ECO:0000313" key="10">
    <source>
        <dbReference type="EMBL" id="ESR26245.1"/>
    </source>
</evidence>
<dbReference type="Gene3D" id="3.30.70.1320">
    <property type="entry name" value="Multidrug efflux transporter AcrB pore domain like"/>
    <property type="match status" value="1"/>
</dbReference>
<evidence type="ECO:0000256" key="1">
    <source>
        <dbReference type="ARBA" id="ARBA00004429"/>
    </source>
</evidence>
<dbReference type="PANTHER" id="PTHR32063:SF28">
    <property type="entry name" value="BLR2861 PROTEIN"/>
    <property type="match status" value="1"/>
</dbReference>
<dbReference type="Gene3D" id="3.30.70.1430">
    <property type="entry name" value="Multidrug efflux transporter AcrB pore domain"/>
    <property type="match status" value="2"/>
</dbReference>
<dbReference type="AlphaFoldDB" id="V4RSY9"/>
<dbReference type="SUPFAM" id="SSF82714">
    <property type="entry name" value="Multidrug efflux transporter AcrB TolC docking domain, DN and DC subdomains"/>
    <property type="match status" value="2"/>
</dbReference>
<keyword evidence="6 9" id="KW-1133">Transmembrane helix</keyword>
<comment type="subcellular location">
    <subcellularLocation>
        <location evidence="1">Cell inner membrane</location>
        <topology evidence="1">Multi-pass membrane protein</topology>
    </subcellularLocation>
</comment>
<dbReference type="GO" id="GO:0005886">
    <property type="term" value="C:plasma membrane"/>
    <property type="evidence" value="ECO:0007669"/>
    <property type="project" value="UniProtKB-SubCell"/>
</dbReference>
<evidence type="ECO:0000256" key="8">
    <source>
        <dbReference type="SAM" id="MobiDB-lite"/>
    </source>
</evidence>
<dbReference type="InterPro" id="IPR001036">
    <property type="entry name" value="Acrflvin-R"/>
</dbReference>
<evidence type="ECO:0000256" key="2">
    <source>
        <dbReference type="ARBA" id="ARBA00022448"/>
    </source>
</evidence>
<feature type="transmembrane region" description="Helical" evidence="9">
    <location>
        <begin position="899"/>
        <end position="922"/>
    </location>
</feature>
<dbReference type="PANTHER" id="PTHR32063">
    <property type="match status" value="1"/>
</dbReference>
<dbReference type="FunFam" id="1.20.1640.10:FF:000001">
    <property type="entry name" value="Efflux pump membrane transporter"/>
    <property type="match status" value="1"/>
</dbReference>
<dbReference type="PRINTS" id="PR00702">
    <property type="entry name" value="ACRIFLAVINRP"/>
</dbReference>
<organism evidence="10 11">
    <name type="scientific">Lutibaculum baratangense AMV1</name>
    <dbReference type="NCBI Taxonomy" id="631454"/>
    <lineage>
        <taxon>Bacteria</taxon>
        <taxon>Pseudomonadati</taxon>
        <taxon>Pseudomonadota</taxon>
        <taxon>Alphaproteobacteria</taxon>
        <taxon>Hyphomicrobiales</taxon>
        <taxon>Tepidamorphaceae</taxon>
        <taxon>Lutibaculum</taxon>
    </lineage>
</organism>
<feature type="transmembrane region" description="Helical" evidence="9">
    <location>
        <begin position="460"/>
        <end position="478"/>
    </location>
</feature>
<proteinExistence type="predicted"/>
<evidence type="ECO:0000256" key="9">
    <source>
        <dbReference type="SAM" id="Phobius"/>
    </source>
</evidence>
<feature type="transmembrane region" description="Helical" evidence="9">
    <location>
        <begin position="846"/>
        <end position="865"/>
    </location>
</feature>
<feature type="transmembrane region" description="Helical" evidence="9">
    <location>
        <begin position="357"/>
        <end position="377"/>
    </location>
</feature>
<evidence type="ECO:0000256" key="3">
    <source>
        <dbReference type="ARBA" id="ARBA00022475"/>
    </source>
</evidence>
<gene>
    <name evidence="10" type="ORF">N177_1104</name>
</gene>
<evidence type="ECO:0000256" key="7">
    <source>
        <dbReference type="ARBA" id="ARBA00023136"/>
    </source>
</evidence>
<keyword evidence="11" id="KW-1185">Reference proteome</keyword>
<name>V4RSY9_9HYPH</name>
<feature type="transmembrane region" description="Helical" evidence="9">
    <location>
        <begin position="976"/>
        <end position="1002"/>
    </location>
</feature>
<dbReference type="SUPFAM" id="SSF82866">
    <property type="entry name" value="Multidrug efflux transporter AcrB transmembrane domain"/>
    <property type="match status" value="2"/>
</dbReference>
<dbReference type="Proteomes" id="UP000017819">
    <property type="component" value="Unassembled WGS sequence"/>
</dbReference>
<feature type="transmembrane region" description="Helical" evidence="9">
    <location>
        <begin position="523"/>
        <end position="540"/>
    </location>
</feature>
<dbReference type="PATRIC" id="fig|631454.5.peg.1089"/>
<evidence type="ECO:0000256" key="4">
    <source>
        <dbReference type="ARBA" id="ARBA00022519"/>
    </source>
</evidence>
<dbReference type="eggNOG" id="COG0841">
    <property type="taxonomic scope" value="Bacteria"/>
</dbReference>